<accession>A0A512T241</accession>
<dbReference type="Proteomes" id="UP000321793">
    <property type="component" value="Unassembled WGS sequence"/>
</dbReference>
<evidence type="ECO:0000256" key="1">
    <source>
        <dbReference type="SAM" id="Phobius"/>
    </source>
</evidence>
<organism evidence="2 3">
    <name type="scientific">Knoellia locipacati</name>
    <dbReference type="NCBI Taxonomy" id="882824"/>
    <lineage>
        <taxon>Bacteria</taxon>
        <taxon>Bacillati</taxon>
        <taxon>Actinomycetota</taxon>
        <taxon>Actinomycetes</taxon>
        <taxon>Micrococcales</taxon>
        <taxon>Intrasporangiaceae</taxon>
        <taxon>Knoellia</taxon>
    </lineage>
</organism>
<dbReference type="RefSeq" id="WP_147065163.1">
    <property type="nucleotide sequence ID" value="NZ_BAABDN010000001.1"/>
</dbReference>
<dbReference type="OrthoDB" id="3378428at2"/>
<protein>
    <recommendedName>
        <fullName evidence="4">Aromatic ring-opening dioxygenase LigA</fullName>
    </recommendedName>
</protein>
<keyword evidence="3" id="KW-1185">Reference proteome</keyword>
<evidence type="ECO:0000313" key="3">
    <source>
        <dbReference type="Proteomes" id="UP000321793"/>
    </source>
</evidence>
<feature type="transmembrane region" description="Helical" evidence="1">
    <location>
        <begin position="147"/>
        <end position="170"/>
    </location>
</feature>
<name>A0A512T241_9MICO</name>
<keyword evidence="1" id="KW-0812">Transmembrane</keyword>
<keyword evidence="1" id="KW-1133">Transmembrane helix</keyword>
<evidence type="ECO:0000313" key="2">
    <source>
        <dbReference type="EMBL" id="GEQ14272.1"/>
    </source>
</evidence>
<gene>
    <name evidence="2" type="ORF">KLO01_23190</name>
</gene>
<sequence length="194" mass="20898">MRRRTLDALLTTGGLIVAIVLLVAGGLLTWANNFVGDNVRTQLAAQNIFFPDKGSEQLNDPAVKPFLEKYAGQQLLTGDQAKAYADHYIKVHLEESTGGKTYSELSNISRANPTDEKAAGLVQLAFRGETLRGLLLNAYAFGTMGKIAMYAAWASFAGALGMLVLALLGFMHLRRVPVEEEVGSTRRTPAVATA</sequence>
<evidence type="ECO:0008006" key="4">
    <source>
        <dbReference type="Google" id="ProtNLM"/>
    </source>
</evidence>
<feature type="transmembrane region" description="Helical" evidence="1">
    <location>
        <begin position="12"/>
        <end position="31"/>
    </location>
</feature>
<keyword evidence="1" id="KW-0472">Membrane</keyword>
<proteinExistence type="predicted"/>
<reference evidence="2 3" key="1">
    <citation type="submission" date="2019-07" db="EMBL/GenBank/DDBJ databases">
        <title>Whole genome shotgun sequence of Knoellia locipacati NBRC 109775.</title>
        <authorList>
            <person name="Hosoyama A."/>
            <person name="Uohara A."/>
            <person name="Ohji S."/>
            <person name="Ichikawa N."/>
        </authorList>
    </citation>
    <scope>NUCLEOTIDE SEQUENCE [LARGE SCALE GENOMIC DNA]</scope>
    <source>
        <strain evidence="2 3">NBRC 109775</strain>
    </source>
</reference>
<dbReference type="EMBL" id="BKBA01000008">
    <property type="protein sequence ID" value="GEQ14272.1"/>
    <property type="molecule type" value="Genomic_DNA"/>
</dbReference>
<comment type="caution">
    <text evidence="2">The sequence shown here is derived from an EMBL/GenBank/DDBJ whole genome shotgun (WGS) entry which is preliminary data.</text>
</comment>
<dbReference type="AlphaFoldDB" id="A0A512T241"/>